<name>A0A5B7J2M3_PORTR</name>
<accession>A0A5B7J2M3</accession>
<dbReference type="EMBL" id="VSRR010078666">
    <property type="protein sequence ID" value="MPC88703.1"/>
    <property type="molecule type" value="Genomic_DNA"/>
</dbReference>
<dbReference type="AlphaFoldDB" id="A0A5B7J2M3"/>
<reference evidence="1 2" key="1">
    <citation type="submission" date="2019-05" db="EMBL/GenBank/DDBJ databases">
        <title>Another draft genome of Portunus trituberculatus and its Hox gene families provides insights of decapod evolution.</title>
        <authorList>
            <person name="Jeong J.-H."/>
            <person name="Song I."/>
            <person name="Kim S."/>
            <person name="Choi T."/>
            <person name="Kim D."/>
            <person name="Ryu S."/>
            <person name="Kim W."/>
        </authorList>
    </citation>
    <scope>NUCLEOTIDE SEQUENCE [LARGE SCALE GENOMIC DNA]</scope>
    <source>
        <tissue evidence="1">Muscle</tissue>
    </source>
</reference>
<evidence type="ECO:0000313" key="2">
    <source>
        <dbReference type="Proteomes" id="UP000324222"/>
    </source>
</evidence>
<dbReference type="Proteomes" id="UP000324222">
    <property type="component" value="Unassembled WGS sequence"/>
</dbReference>
<evidence type="ECO:0000313" key="1">
    <source>
        <dbReference type="EMBL" id="MPC88703.1"/>
    </source>
</evidence>
<protein>
    <submittedName>
        <fullName evidence="1">Uncharacterized protein</fullName>
    </submittedName>
</protein>
<organism evidence="1 2">
    <name type="scientific">Portunus trituberculatus</name>
    <name type="common">Swimming crab</name>
    <name type="synonym">Neptunus trituberculatus</name>
    <dbReference type="NCBI Taxonomy" id="210409"/>
    <lineage>
        <taxon>Eukaryota</taxon>
        <taxon>Metazoa</taxon>
        <taxon>Ecdysozoa</taxon>
        <taxon>Arthropoda</taxon>
        <taxon>Crustacea</taxon>
        <taxon>Multicrustacea</taxon>
        <taxon>Malacostraca</taxon>
        <taxon>Eumalacostraca</taxon>
        <taxon>Eucarida</taxon>
        <taxon>Decapoda</taxon>
        <taxon>Pleocyemata</taxon>
        <taxon>Brachyura</taxon>
        <taxon>Eubrachyura</taxon>
        <taxon>Portunoidea</taxon>
        <taxon>Portunidae</taxon>
        <taxon>Portuninae</taxon>
        <taxon>Portunus</taxon>
    </lineage>
</organism>
<sequence length="109" mass="11721">MNKHGARLLTPHSLRWMQQLTLYTQQTPTSIIALIYKSLEIQRAPLALVSLLTSSVLPAICAPPPSPAAPHVRPAALRGSVVREGRLPVCVPGAEAAGRFHALWPTTVS</sequence>
<gene>
    <name evidence="1" type="ORF">E2C01_083622</name>
</gene>
<proteinExistence type="predicted"/>
<comment type="caution">
    <text evidence="1">The sequence shown here is derived from an EMBL/GenBank/DDBJ whole genome shotgun (WGS) entry which is preliminary data.</text>
</comment>
<keyword evidence="2" id="KW-1185">Reference proteome</keyword>